<organism evidence="6 7">
    <name type="scientific">Seiridium unicorne</name>
    <dbReference type="NCBI Taxonomy" id="138068"/>
    <lineage>
        <taxon>Eukaryota</taxon>
        <taxon>Fungi</taxon>
        <taxon>Dikarya</taxon>
        <taxon>Ascomycota</taxon>
        <taxon>Pezizomycotina</taxon>
        <taxon>Sordariomycetes</taxon>
        <taxon>Xylariomycetidae</taxon>
        <taxon>Amphisphaeriales</taxon>
        <taxon>Sporocadaceae</taxon>
        <taxon>Seiridium</taxon>
    </lineage>
</organism>
<dbReference type="Pfam" id="PF08100">
    <property type="entry name" value="Dimerisation"/>
    <property type="match status" value="1"/>
</dbReference>
<dbReference type="Proteomes" id="UP001408356">
    <property type="component" value="Unassembled WGS sequence"/>
</dbReference>
<dbReference type="InterPro" id="IPR012967">
    <property type="entry name" value="COMT_dimerisation"/>
</dbReference>
<dbReference type="InterPro" id="IPR036388">
    <property type="entry name" value="WH-like_DNA-bd_sf"/>
</dbReference>
<keyword evidence="7" id="KW-1185">Reference proteome</keyword>
<reference evidence="6 7" key="1">
    <citation type="journal article" date="2024" name="J. Plant Pathol.">
        <title>Sequence and assembly of the genome of Seiridium unicorne, isolate CBS 538.82, causal agent of cypress canker disease.</title>
        <authorList>
            <person name="Scali E."/>
            <person name="Rocca G.D."/>
            <person name="Danti R."/>
            <person name="Garbelotto M."/>
            <person name="Barberini S."/>
            <person name="Baroncelli R."/>
            <person name="Emiliani G."/>
        </authorList>
    </citation>
    <scope>NUCLEOTIDE SEQUENCE [LARGE SCALE GENOMIC DNA]</scope>
    <source>
        <strain evidence="6 7">BM-138-508</strain>
    </source>
</reference>
<dbReference type="Gene3D" id="3.40.50.150">
    <property type="entry name" value="Vaccinia Virus protein VP39"/>
    <property type="match status" value="1"/>
</dbReference>
<dbReference type="PANTHER" id="PTHR43712">
    <property type="entry name" value="PUTATIVE (AFU_ORTHOLOGUE AFUA_4G14580)-RELATED"/>
    <property type="match status" value="1"/>
</dbReference>
<sequence>MADLSISVIKQLADLGARLSTDGNDEGAKTEALQLSKKLTASLERPENFAVDLLFSPLLAVAARIAINLNLFKHIVDHDEPVSSGALAALSGGEELLIIRVLRPLASLGLVNEVGERTWTATPATKAMTVPGIAAGHRMIGRMIVGAAQSAPKLFEEAGYQCPVDPRNGLMQYAFQTKLTSFELFSSMPEVFDDFNTFMGSTMGARSYWFDWFPIQEQLIQASTQETPLLVDVGAGRGHDLLEFHSRFPKNGPLVLQDLPAVIESIRELDTAIEPMAYDFFKEQPVKGARAYFYHHILHDWSDYKCFEILRGVKTAMKPGYSKLLIHEMLVPEQGAATFYAMLDLTMMAFNAGMERTRRQWEELLNSAGFDSVKFYPAPEEVRATTIVSGISRLFPYPQISVIASNPSFTMTVVSPPNKVTCKSLSPWNWDDLEEDLAGRTFRGTYSPSKGALAGSFNKADPRLMVQVDSGPSILELLE</sequence>
<dbReference type="EMBL" id="JARVKF010000019">
    <property type="protein sequence ID" value="KAK9425351.1"/>
    <property type="molecule type" value="Genomic_DNA"/>
</dbReference>
<keyword evidence="1" id="KW-0489">Methyltransferase</keyword>
<evidence type="ECO:0000256" key="2">
    <source>
        <dbReference type="ARBA" id="ARBA00022679"/>
    </source>
</evidence>
<dbReference type="Gene3D" id="1.10.10.10">
    <property type="entry name" value="Winged helix-like DNA-binding domain superfamily/Winged helix DNA-binding domain"/>
    <property type="match status" value="1"/>
</dbReference>
<evidence type="ECO:0000259" key="5">
    <source>
        <dbReference type="Pfam" id="PF08100"/>
    </source>
</evidence>
<feature type="domain" description="O-methyltransferase dimerisation" evidence="5">
    <location>
        <begin position="58"/>
        <end position="129"/>
    </location>
</feature>
<accession>A0ABR2VFN3</accession>
<keyword evidence="2" id="KW-0808">Transferase</keyword>
<evidence type="ECO:0000313" key="6">
    <source>
        <dbReference type="EMBL" id="KAK9425351.1"/>
    </source>
</evidence>
<proteinExistence type="predicted"/>
<evidence type="ECO:0000313" key="7">
    <source>
        <dbReference type="Proteomes" id="UP001408356"/>
    </source>
</evidence>
<dbReference type="InterPro" id="IPR029063">
    <property type="entry name" value="SAM-dependent_MTases_sf"/>
</dbReference>
<feature type="domain" description="O-methyltransferase C-terminal" evidence="4">
    <location>
        <begin position="222"/>
        <end position="370"/>
    </location>
</feature>
<gene>
    <name evidence="6" type="ORF">SUNI508_13087</name>
</gene>
<evidence type="ECO:0000259" key="4">
    <source>
        <dbReference type="Pfam" id="PF00891"/>
    </source>
</evidence>
<dbReference type="SUPFAM" id="SSF53335">
    <property type="entry name" value="S-adenosyl-L-methionine-dependent methyltransferases"/>
    <property type="match status" value="1"/>
</dbReference>
<keyword evidence="3" id="KW-0949">S-adenosyl-L-methionine</keyword>
<dbReference type="InterPro" id="IPR001077">
    <property type="entry name" value="COMT_C"/>
</dbReference>
<protein>
    <submittedName>
        <fullName evidence="6">O-methyltransferase domain-containing protein</fullName>
    </submittedName>
</protein>
<dbReference type="SUPFAM" id="SSF46785">
    <property type="entry name" value="Winged helix' DNA-binding domain"/>
    <property type="match status" value="1"/>
</dbReference>
<dbReference type="PANTHER" id="PTHR43712:SF1">
    <property type="entry name" value="HYPOTHETICAL O-METHYLTRANSFERASE (EUROFUNG)-RELATED"/>
    <property type="match status" value="1"/>
</dbReference>
<evidence type="ECO:0000256" key="1">
    <source>
        <dbReference type="ARBA" id="ARBA00022603"/>
    </source>
</evidence>
<dbReference type="Pfam" id="PF00891">
    <property type="entry name" value="Methyltransf_2"/>
    <property type="match status" value="1"/>
</dbReference>
<evidence type="ECO:0000256" key="3">
    <source>
        <dbReference type="ARBA" id="ARBA00022691"/>
    </source>
</evidence>
<dbReference type="PROSITE" id="PS51683">
    <property type="entry name" value="SAM_OMT_II"/>
    <property type="match status" value="1"/>
</dbReference>
<name>A0ABR2VFN3_9PEZI</name>
<dbReference type="InterPro" id="IPR016461">
    <property type="entry name" value="COMT-like"/>
</dbReference>
<dbReference type="InterPro" id="IPR036390">
    <property type="entry name" value="WH_DNA-bd_sf"/>
</dbReference>
<comment type="caution">
    <text evidence="6">The sequence shown here is derived from an EMBL/GenBank/DDBJ whole genome shotgun (WGS) entry which is preliminary data.</text>
</comment>